<dbReference type="PROSITE" id="PS50016">
    <property type="entry name" value="ZF_PHD_2"/>
    <property type="match status" value="1"/>
</dbReference>
<keyword evidence="1" id="KW-0479">Metal-binding</keyword>
<dbReference type="SUPFAM" id="SSF57903">
    <property type="entry name" value="FYVE/PHD zinc finger"/>
    <property type="match status" value="1"/>
</dbReference>
<evidence type="ECO:0000259" key="6">
    <source>
        <dbReference type="PROSITE" id="PS50016"/>
    </source>
</evidence>
<dbReference type="EMBL" id="CM000880">
    <property type="protein sequence ID" value="KQK16950.1"/>
    <property type="molecule type" value="Genomic_DNA"/>
</dbReference>
<dbReference type="InParanoid" id="A0A0Q3NHQ0"/>
<dbReference type="InterPro" id="IPR011124">
    <property type="entry name" value="Znf_CW"/>
</dbReference>
<dbReference type="GO" id="GO:0006357">
    <property type="term" value="P:regulation of transcription by RNA polymerase II"/>
    <property type="evidence" value="ECO:0000318"/>
    <property type="project" value="GO_Central"/>
</dbReference>
<gene>
    <name evidence="8" type="ORF">BRADI_1g31613v3</name>
</gene>
<protein>
    <recommendedName>
        <fullName evidence="11">PHD-type domain-containing protein</fullName>
    </recommendedName>
</protein>
<dbReference type="InterPro" id="IPR011011">
    <property type="entry name" value="Znf_FYVE_PHD"/>
</dbReference>
<keyword evidence="10" id="KW-1185">Reference proteome</keyword>
<evidence type="ECO:0000256" key="1">
    <source>
        <dbReference type="ARBA" id="ARBA00022723"/>
    </source>
</evidence>
<dbReference type="AlphaFoldDB" id="A0A0Q3NHQ0"/>
<organism evidence="8">
    <name type="scientific">Brachypodium distachyon</name>
    <name type="common">Purple false brome</name>
    <name type="synonym">Trachynia distachya</name>
    <dbReference type="NCBI Taxonomy" id="15368"/>
    <lineage>
        <taxon>Eukaryota</taxon>
        <taxon>Viridiplantae</taxon>
        <taxon>Streptophyta</taxon>
        <taxon>Embryophyta</taxon>
        <taxon>Tracheophyta</taxon>
        <taxon>Spermatophyta</taxon>
        <taxon>Magnoliopsida</taxon>
        <taxon>Liliopsida</taxon>
        <taxon>Poales</taxon>
        <taxon>Poaceae</taxon>
        <taxon>BOP clade</taxon>
        <taxon>Pooideae</taxon>
        <taxon>Stipodae</taxon>
        <taxon>Brachypodieae</taxon>
        <taxon>Brachypodium</taxon>
    </lineage>
</organism>
<dbReference type="EnsemblPlants" id="KQK16950">
    <property type="protein sequence ID" value="KQK16950"/>
    <property type="gene ID" value="BRADI_1g31613v3"/>
</dbReference>
<dbReference type="GO" id="GO:0003712">
    <property type="term" value="F:transcription coregulator activity"/>
    <property type="evidence" value="ECO:0000318"/>
    <property type="project" value="GO_Central"/>
</dbReference>
<dbReference type="GO" id="GO:0008270">
    <property type="term" value="F:zinc ion binding"/>
    <property type="evidence" value="ECO:0007669"/>
    <property type="project" value="UniProtKB-KW"/>
</dbReference>
<evidence type="ECO:0000313" key="8">
    <source>
        <dbReference type="EMBL" id="KQK16950.1"/>
    </source>
</evidence>
<evidence type="ECO:0008006" key="11">
    <source>
        <dbReference type="Google" id="ProtNLM"/>
    </source>
</evidence>
<dbReference type="InterPro" id="IPR019786">
    <property type="entry name" value="Zinc_finger_PHD-type_CS"/>
</dbReference>
<dbReference type="PROSITE" id="PS01359">
    <property type="entry name" value="ZF_PHD_1"/>
    <property type="match status" value="1"/>
</dbReference>
<evidence type="ECO:0000256" key="4">
    <source>
        <dbReference type="PROSITE-ProRule" id="PRU00146"/>
    </source>
</evidence>
<dbReference type="InterPro" id="IPR013083">
    <property type="entry name" value="Znf_RING/FYVE/PHD"/>
</dbReference>
<evidence type="ECO:0000256" key="5">
    <source>
        <dbReference type="SAM" id="MobiDB-lite"/>
    </source>
</evidence>
<dbReference type="Proteomes" id="UP000008810">
    <property type="component" value="Chromosome 1"/>
</dbReference>
<evidence type="ECO:0000313" key="10">
    <source>
        <dbReference type="Proteomes" id="UP000008810"/>
    </source>
</evidence>
<dbReference type="Gramene" id="KQK16950">
    <property type="protein sequence ID" value="KQK16950"/>
    <property type="gene ID" value="BRADI_1g31613v3"/>
</dbReference>
<accession>A0A0Q3NHQ0</accession>
<reference evidence="8 9" key="1">
    <citation type="journal article" date="2010" name="Nature">
        <title>Genome sequencing and analysis of the model grass Brachypodium distachyon.</title>
        <authorList>
            <consortium name="International Brachypodium Initiative"/>
        </authorList>
    </citation>
    <scope>NUCLEOTIDE SEQUENCE [LARGE SCALE GENOMIC DNA]</scope>
    <source>
        <strain evidence="8 9">Bd21</strain>
    </source>
</reference>
<dbReference type="InterPro" id="IPR019787">
    <property type="entry name" value="Znf_PHD-finger"/>
</dbReference>
<evidence type="ECO:0000259" key="7">
    <source>
        <dbReference type="PROSITE" id="PS51050"/>
    </source>
</evidence>
<reference evidence="8" key="2">
    <citation type="submission" date="2017-06" db="EMBL/GenBank/DDBJ databases">
        <title>WGS assembly of Brachypodium distachyon.</title>
        <authorList>
            <consortium name="The International Brachypodium Initiative"/>
            <person name="Lucas S."/>
            <person name="Harmon-Smith M."/>
            <person name="Lail K."/>
            <person name="Tice H."/>
            <person name="Grimwood J."/>
            <person name="Bruce D."/>
            <person name="Barry K."/>
            <person name="Shu S."/>
            <person name="Lindquist E."/>
            <person name="Wang M."/>
            <person name="Pitluck S."/>
            <person name="Vogel J.P."/>
            <person name="Garvin D.F."/>
            <person name="Mockler T.C."/>
            <person name="Schmutz J."/>
            <person name="Rokhsar D."/>
            <person name="Bevan M.W."/>
        </authorList>
    </citation>
    <scope>NUCLEOTIDE SEQUENCE</scope>
    <source>
        <strain evidence="8">Bd21</strain>
    </source>
</reference>
<feature type="domain" description="PHD-type" evidence="6">
    <location>
        <begin position="226"/>
        <end position="276"/>
    </location>
</feature>
<dbReference type="InterPro" id="IPR001965">
    <property type="entry name" value="Znf_PHD"/>
</dbReference>
<dbReference type="FunFam" id="3.30.40.100:FF:000005">
    <property type="entry name" value="uncharacterized protein LOC106759733 isoform X4"/>
    <property type="match status" value="1"/>
</dbReference>
<feature type="domain" description="CW-type" evidence="7">
    <location>
        <begin position="368"/>
        <end position="426"/>
    </location>
</feature>
<proteinExistence type="predicted"/>
<reference evidence="9" key="3">
    <citation type="submission" date="2018-08" db="UniProtKB">
        <authorList>
            <consortium name="EnsemblPlants"/>
        </authorList>
    </citation>
    <scope>IDENTIFICATION</scope>
    <source>
        <strain evidence="9">cv. Bd21</strain>
    </source>
</reference>
<feature type="region of interest" description="Disordered" evidence="5">
    <location>
        <begin position="124"/>
        <end position="145"/>
    </location>
</feature>
<sequence>MTFKSNKCPKRSRENLSLCQKKKFKPSTNSSDLSSSSSLLSVDSVCSVPASEDGHNLFKRRKIAKECNFLLTNGNVRESRTRSFTTFGDNSLLIQNGGGRSLTVPSNVQVSKYGANIDEYTTEYKEPREASKGSICKNSSGSLSDVDDRNSISISSMPSYLNHKTKDARDCSLSNTIATKQVPVTDLTSSRELCISMPKRDIPIEMSELSNASTTITHDDNERNPLFACKRCGSLEDPCQMLICDCCEGAFHLQCCQRRIKKIPDKEWFCLDCSRKNPKRQALPSRKDGSLKHIERPRRGLCSIGDMLMNAKPYETQVRIGRDFQAEVPEWSGRISCSDDDFVEPSEIDATEITSVDLQQSSRCKDKKKSIGNWIQCQEVLDTGVVCGKWRRAPLFVVQSSNWDCSCSVLWDPIHADCAVPQELETDKVLEQLQYINKLKKRLDGREQKR</sequence>
<keyword evidence="3" id="KW-0862">Zinc</keyword>
<dbReference type="Gene3D" id="3.30.40.100">
    <property type="match status" value="1"/>
</dbReference>
<evidence type="ECO:0000256" key="2">
    <source>
        <dbReference type="ARBA" id="ARBA00022771"/>
    </source>
</evidence>
<dbReference type="GO" id="GO:0005634">
    <property type="term" value="C:nucleus"/>
    <property type="evidence" value="ECO:0000318"/>
    <property type="project" value="GO_Central"/>
</dbReference>
<dbReference type="OrthoDB" id="787137at2759"/>
<dbReference type="PROSITE" id="PS51050">
    <property type="entry name" value="ZF_CW"/>
    <property type="match status" value="1"/>
</dbReference>
<dbReference type="Gene3D" id="3.30.40.10">
    <property type="entry name" value="Zinc/RING finger domain, C3HC4 (zinc finger)"/>
    <property type="match status" value="1"/>
</dbReference>
<evidence type="ECO:0000313" key="9">
    <source>
        <dbReference type="EnsemblPlants" id="KQK16950"/>
    </source>
</evidence>
<name>A0A0Q3NHQ0_BRADI</name>
<keyword evidence="2 4" id="KW-0863">Zinc-finger</keyword>
<dbReference type="GO" id="GO:0004402">
    <property type="term" value="F:histone acetyltransferase activity"/>
    <property type="evidence" value="ECO:0000318"/>
    <property type="project" value="GO_Central"/>
</dbReference>
<dbReference type="GO" id="GO:0000785">
    <property type="term" value="C:chromatin"/>
    <property type="evidence" value="ECO:0000318"/>
    <property type="project" value="GO_Central"/>
</dbReference>
<dbReference type="SMART" id="SM00249">
    <property type="entry name" value="PHD"/>
    <property type="match status" value="1"/>
</dbReference>
<dbReference type="GO" id="GO:0003682">
    <property type="term" value="F:chromatin binding"/>
    <property type="evidence" value="ECO:0000318"/>
    <property type="project" value="GO_Central"/>
</dbReference>
<evidence type="ECO:0000256" key="3">
    <source>
        <dbReference type="ARBA" id="ARBA00022833"/>
    </source>
</evidence>